<sequence>MKRHRGMRTALGALTALVALIAAGTNAEASVSLKTPATPHAAAALQQGAHWVTAGAFTKIYDPSTASQQWYINDHTFVQDSSGEWHLFGITHAEPSDPGDETEFAHATAPDLHGPWTKQAPALTVDTTPPYDETHLWAPHVIHVGDTYYMYYCGGGPDHTNSEINLATSKDLVTWTRLPSGPLFTDGYDARDPMVARVGSQWVMYYDATSAPAGGNHVVAYRTSTDLIHWSDRAIAYTDPTTGTGAGPTESPFVYQHDGMWYLFIGPRGDYAGTDVFASTDPLHFDMANLVGHLDAHAAEVVPDNTGNLWVSSAGWGAGGVYLAPLTFHNGPATGSNLYALAQGGTAVDKWDGTSWTAIGGRAGHLYAGGYGVFATDPDTGNINQYNGTPNNWSQIGRPGAEFAVNAVGLYGLAPDHSQVMQYTGTGWIQIGGPAAHLYAGGTELYATDPNTGNINHYNGTPNNWSQVGGPGSEFVVNAIGLFGLAPDHSAVRQFVGGNTGWTQIGGPAAHLYAGGTDLYATDPNTGNINHYDNSAELWTPTGNPGTAFAVTDTDLYGTTSAGTFELNGGSWPQIGPAVQELAGGR</sequence>
<accession>A0ABS5L2F2</accession>
<evidence type="ECO:0000256" key="5">
    <source>
        <dbReference type="RuleBase" id="RU361187"/>
    </source>
</evidence>
<evidence type="ECO:0000256" key="2">
    <source>
        <dbReference type="ARBA" id="ARBA00009865"/>
    </source>
</evidence>
<dbReference type="EMBL" id="JAAFYZ010000192">
    <property type="protein sequence ID" value="MBS2552504.1"/>
    <property type="molecule type" value="Genomic_DNA"/>
</dbReference>
<gene>
    <name evidence="7" type="ORF">KGQ19_37185</name>
</gene>
<feature type="signal peptide" evidence="6">
    <location>
        <begin position="1"/>
        <end position="29"/>
    </location>
</feature>
<protein>
    <submittedName>
        <fullName evidence="7">Family 43 glycosylhydrolase</fullName>
    </submittedName>
</protein>
<feature type="chain" id="PRO_5046976712" evidence="6">
    <location>
        <begin position="30"/>
        <end position="586"/>
    </location>
</feature>
<dbReference type="Proteomes" id="UP000730482">
    <property type="component" value="Unassembled WGS sequence"/>
</dbReference>
<dbReference type="RefSeq" id="WP_212018144.1">
    <property type="nucleotide sequence ID" value="NZ_JAAFYZ010000192.1"/>
</dbReference>
<dbReference type="InterPro" id="IPR006710">
    <property type="entry name" value="Glyco_hydro_43"/>
</dbReference>
<dbReference type="Gene3D" id="2.115.10.20">
    <property type="entry name" value="Glycosyl hydrolase domain, family 43"/>
    <property type="match status" value="2"/>
</dbReference>
<evidence type="ECO:0000256" key="6">
    <source>
        <dbReference type="SAM" id="SignalP"/>
    </source>
</evidence>
<dbReference type="Pfam" id="PF04616">
    <property type="entry name" value="Glyco_hydro_43"/>
    <property type="match status" value="1"/>
</dbReference>
<evidence type="ECO:0000256" key="3">
    <source>
        <dbReference type="ARBA" id="ARBA00022801"/>
    </source>
</evidence>
<dbReference type="PANTHER" id="PTHR43301:SF3">
    <property type="entry name" value="ARABINAN ENDO-1,5-ALPHA-L-ARABINOSIDASE A-RELATED"/>
    <property type="match status" value="1"/>
</dbReference>
<dbReference type="InterPro" id="IPR023296">
    <property type="entry name" value="Glyco_hydro_beta-prop_sf"/>
</dbReference>
<dbReference type="InterPro" id="IPR050727">
    <property type="entry name" value="GH43_arabinanases"/>
</dbReference>
<keyword evidence="3 5" id="KW-0378">Hydrolase</keyword>
<evidence type="ECO:0000256" key="4">
    <source>
        <dbReference type="ARBA" id="ARBA00023295"/>
    </source>
</evidence>
<dbReference type="PANTHER" id="PTHR43301">
    <property type="entry name" value="ARABINAN ENDO-1,5-ALPHA-L-ARABINOSIDASE"/>
    <property type="match status" value="1"/>
</dbReference>
<evidence type="ECO:0000313" key="7">
    <source>
        <dbReference type="EMBL" id="MBS2552504.1"/>
    </source>
</evidence>
<organism evidence="7 8">
    <name type="scientific">Catenulispora pinistramenti</name>
    <dbReference type="NCBI Taxonomy" id="2705254"/>
    <lineage>
        <taxon>Bacteria</taxon>
        <taxon>Bacillati</taxon>
        <taxon>Actinomycetota</taxon>
        <taxon>Actinomycetes</taxon>
        <taxon>Catenulisporales</taxon>
        <taxon>Catenulisporaceae</taxon>
        <taxon>Catenulispora</taxon>
    </lineage>
</organism>
<comment type="pathway">
    <text evidence="1">Glycan metabolism; L-arabinan degradation.</text>
</comment>
<evidence type="ECO:0000313" key="8">
    <source>
        <dbReference type="Proteomes" id="UP000730482"/>
    </source>
</evidence>
<comment type="caution">
    <text evidence="7">The sequence shown here is derived from an EMBL/GenBank/DDBJ whole genome shotgun (WGS) entry which is preliminary data.</text>
</comment>
<reference evidence="7 8" key="1">
    <citation type="submission" date="2020-02" db="EMBL/GenBank/DDBJ databases">
        <title>Acidophilic actinobacteria isolated from forest soil.</title>
        <authorList>
            <person name="Golinska P."/>
        </authorList>
    </citation>
    <scope>NUCLEOTIDE SEQUENCE [LARGE SCALE GENOMIC DNA]</scope>
    <source>
        <strain evidence="7 8">NL8</strain>
    </source>
</reference>
<name>A0ABS5L2F2_9ACTN</name>
<comment type="similarity">
    <text evidence="2 5">Belongs to the glycosyl hydrolase 43 family.</text>
</comment>
<evidence type="ECO:0000256" key="1">
    <source>
        <dbReference type="ARBA" id="ARBA00004834"/>
    </source>
</evidence>
<dbReference type="SUPFAM" id="SSF75005">
    <property type="entry name" value="Arabinanase/levansucrase/invertase"/>
    <property type="match status" value="1"/>
</dbReference>
<keyword evidence="8" id="KW-1185">Reference proteome</keyword>
<keyword evidence="4 5" id="KW-0326">Glycosidase</keyword>
<keyword evidence="6" id="KW-0732">Signal</keyword>
<proteinExistence type="inferred from homology"/>